<protein>
    <submittedName>
        <fullName evidence="7">Uncharacterized protein</fullName>
    </submittedName>
</protein>
<dbReference type="RefSeq" id="WP_126782215.1">
    <property type="nucleotide sequence ID" value="NZ_NGJU01000028.1"/>
</dbReference>
<dbReference type="OrthoDB" id="7335480at2"/>
<feature type="domain" description="Heparin-sulfate lyase N-terminal" evidence="6">
    <location>
        <begin position="29"/>
        <end position="285"/>
    </location>
</feature>
<dbReference type="GO" id="GO:0042597">
    <property type="term" value="C:periplasmic space"/>
    <property type="evidence" value="ECO:0007669"/>
    <property type="project" value="UniProtKB-SubCell"/>
</dbReference>
<dbReference type="Pfam" id="PF16889">
    <property type="entry name" value="Hepar_II_III_N"/>
    <property type="match status" value="1"/>
</dbReference>
<keyword evidence="4" id="KW-0456">Lyase</keyword>
<dbReference type="GeneID" id="98569451"/>
<gene>
    <name evidence="7" type="ORF">CBF35_13965</name>
</gene>
<dbReference type="PANTHER" id="PTHR39210:SF1">
    <property type="entry name" value="HEPARIN-SULFATE LYASE"/>
    <property type="match status" value="1"/>
</dbReference>
<evidence type="ECO:0000259" key="5">
    <source>
        <dbReference type="Pfam" id="PF07940"/>
    </source>
</evidence>
<dbReference type="InterPro" id="IPR008929">
    <property type="entry name" value="Chondroitin_lyas"/>
</dbReference>
<dbReference type="InterPro" id="IPR012480">
    <property type="entry name" value="Hepar_II_III_C"/>
</dbReference>
<dbReference type="Pfam" id="PF07940">
    <property type="entry name" value="Hepar_II_III_C"/>
    <property type="match status" value="1"/>
</dbReference>
<organism evidence="7 8">
    <name type="scientific">Vagococcus salmoninarum</name>
    <dbReference type="NCBI Taxonomy" id="2739"/>
    <lineage>
        <taxon>Bacteria</taxon>
        <taxon>Bacillati</taxon>
        <taxon>Bacillota</taxon>
        <taxon>Bacilli</taxon>
        <taxon>Lactobacillales</taxon>
        <taxon>Enterococcaceae</taxon>
        <taxon>Vagococcus</taxon>
    </lineage>
</organism>
<evidence type="ECO:0000259" key="6">
    <source>
        <dbReference type="Pfam" id="PF16889"/>
    </source>
</evidence>
<dbReference type="AlphaFoldDB" id="A0A429ZCY7"/>
<dbReference type="EMBL" id="NGJU01000028">
    <property type="protein sequence ID" value="RST91568.1"/>
    <property type="molecule type" value="Genomic_DNA"/>
</dbReference>
<evidence type="ECO:0000256" key="1">
    <source>
        <dbReference type="ARBA" id="ARBA00004418"/>
    </source>
</evidence>
<evidence type="ECO:0000313" key="7">
    <source>
        <dbReference type="EMBL" id="RST91568.1"/>
    </source>
</evidence>
<dbReference type="SUPFAM" id="SSF48230">
    <property type="entry name" value="Chondroitin AC/alginate lyase"/>
    <property type="match status" value="1"/>
</dbReference>
<feature type="domain" description="Heparinase II/III-like C-terminal" evidence="5">
    <location>
        <begin position="357"/>
        <end position="548"/>
    </location>
</feature>
<proteinExistence type="predicted"/>
<evidence type="ECO:0000256" key="3">
    <source>
        <dbReference type="ARBA" id="ARBA00022764"/>
    </source>
</evidence>
<dbReference type="Gene3D" id="2.70.98.70">
    <property type="match status" value="1"/>
</dbReference>
<sequence>MTQGVLMKDLVAKGLIDPEPLIKNANKLLNNEFIFTHPYDMEPYHESVQMTDIDWLYTPNNDPEWIYMLNRHEYLLDLLTVFYITDNPVYLVKIKVLILDWLAKCQATDSAAWRTIDTGIRMLYWAICFDTLVKEDILSQTDSQKIKASLTAQGKFLDDHYIDKYDLSNWGILISSGIVVTANLISDVISLESCHLNQERLKRQVSLQVQASGLHWEQSPLYFMEVWRQLTAVYLSYDETLVSCPEIIETTIAKMLEVAPFLVKPNGYLLQQGDTDSIKINDMIQTVSLLLEQPILAVNLETKALDSLLVSFSKSVKKFTDQDLLKQLSELSKKTKETFLIDQQTGNYFYRDDWSKEGSYLHVFNGPLSSGHGHASLGHFDYSVKGQDIFIDPGRYTYCEVPARMSLKAADSHNVLVVDQQPMTVIRDAWGYHASSTPLAPLTYVDEEVRVTQLTYVDQQGIKIQRSFIWLLAEDLLIVTDYCLGTGAHAVAQTLILDPAIKVCQTATSLELRAEEVCLYLQSNYQQQTLTDSLFSATYNQISQTKKILSQSQFTDSFFGYSLVSSDPQARIQLAVIRQSGSSEAVPVHRCSGLEITTARSSYLLGFQPEDTYQGHKLYFINEEPVYGKLVLLTKEPTSKKYQRLL</sequence>
<name>A0A429ZCY7_9ENTE</name>
<keyword evidence="2" id="KW-0732">Signal</keyword>
<comment type="caution">
    <text evidence="7">The sequence shown here is derived from an EMBL/GenBank/DDBJ whole genome shotgun (WGS) entry which is preliminary data.</text>
</comment>
<reference evidence="7 8" key="1">
    <citation type="submission" date="2017-05" db="EMBL/GenBank/DDBJ databases">
        <title>Vagococcus spp. assemblies.</title>
        <authorList>
            <person name="Gulvik C.A."/>
        </authorList>
    </citation>
    <scope>NUCLEOTIDE SEQUENCE [LARGE SCALE GENOMIC DNA]</scope>
    <source>
        <strain evidence="7 8">NCFB 2777</strain>
    </source>
</reference>
<evidence type="ECO:0000256" key="4">
    <source>
        <dbReference type="ARBA" id="ARBA00023239"/>
    </source>
</evidence>
<evidence type="ECO:0000256" key="2">
    <source>
        <dbReference type="ARBA" id="ARBA00022729"/>
    </source>
</evidence>
<dbReference type="Gene3D" id="1.50.10.100">
    <property type="entry name" value="Chondroitin AC/alginate lyase"/>
    <property type="match status" value="1"/>
</dbReference>
<keyword evidence="3" id="KW-0574">Periplasm</keyword>
<dbReference type="Proteomes" id="UP000287239">
    <property type="component" value="Unassembled WGS sequence"/>
</dbReference>
<keyword evidence="8" id="KW-1185">Reference proteome</keyword>
<comment type="subcellular location">
    <subcellularLocation>
        <location evidence="1">Periplasm</location>
    </subcellularLocation>
</comment>
<dbReference type="PANTHER" id="PTHR39210">
    <property type="entry name" value="HEPARIN-SULFATE LYASE"/>
    <property type="match status" value="1"/>
</dbReference>
<evidence type="ECO:0000313" key="8">
    <source>
        <dbReference type="Proteomes" id="UP000287239"/>
    </source>
</evidence>
<accession>A0A429ZCY7</accession>
<dbReference type="GO" id="GO:0016829">
    <property type="term" value="F:lyase activity"/>
    <property type="evidence" value="ECO:0007669"/>
    <property type="project" value="UniProtKB-KW"/>
</dbReference>
<dbReference type="InterPro" id="IPR031680">
    <property type="entry name" value="Hepar_II_III_N"/>
</dbReference>